<evidence type="ECO:0000256" key="4">
    <source>
        <dbReference type="ARBA" id="ARBA00012477"/>
    </source>
</evidence>
<keyword evidence="5" id="KW-0819">tRNA processing</keyword>
<dbReference type="EC" id="3.1.26.11" evidence="4"/>
<proteinExistence type="inferred from homology"/>
<dbReference type="EMBL" id="LN483157">
    <property type="protein sequence ID" value="CED84274.1"/>
    <property type="molecule type" value="Genomic_DNA"/>
</dbReference>
<keyword evidence="10" id="KW-0862">Zinc</keyword>
<feature type="region of interest" description="Disordered" evidence="11">
    <location>
        <begin position="684"/>
        <end position="727"/>
    </location>
</feature>
<comment type="catalytic activity">
    <reaction evidence="1">
        <text>Endonucleolytic cleavage of RNA, removing extra 3' nucleotides from tRNA precursor, generating 3' termini of tRNAs. A 3'-hydroxy group is left at the tRNA terminus and a 5'-phosphoryl group is left at the trailer molecule.</text>
        <dbReference type="EC" id="3.1.26.11"/>
    </reaction>
</comment>
<dbReference type="AlphaFoldDB" id="A0A0F7SU75"/>
<dbReference type="InterPro" id="IPR036866">
    <property type="entry name" value="RibonucZ/Hydroxyglut_hydro"/>
</dbReference>
<evidence type="ECO:0000256" key="7">
    <source>
        <dbReference type="ARBA" id="ARBA00022723"/>
    </source>
</evidence>
<feature type="region of interest" description="Disordered" evidence="11">
    <location>
        <begin position="614"/>
        <end position="635"/>
    </location>
</feature>
<evidence type="ECO:0000256" key="9">
    <source>
        <dbReference type="ARBA" id="ARBA00022801"/>
    </source>
</evidence>
<feature type="domain" description="Metallo-beta-lactamase" evidence="12">
    <location>
        <begin position="807"/>
        <end position="1024"/>
    </location>
</feature>
<feature type="compositionally biased region" description="Basic and acidic residues" evidence="11">
    <location>
        <begin position="781"/>
        <end position="794"/>
    </location>
</feature>
<keyword evidence="9 14" id="KW-0378">Hydrolase</keyword>
<feature type="region of interest" description="Disordered" evidence="11">
    <location>
        <begin position="334"/>
        <end position="378"/>
    </location>
</feature>
<dbReference type="Pfam" id="PF13691">
    <property type="entry name" value="Lactamase_B_4"/>
    <property type="match status" value="1"/>
</dbReference>
<feature type="compositionally biased region" description="Basic and acidic residues" evidence="11">
    <location>
        <begin position="1118"/>
        <end position="1130"/>
    </location>
</feature>
<keyword evidence="6" id="KW-0540">Nuclease</keyword>
<dbReference type="PANTHER" id="PTHR12553:SF49">
    <property type="entry name" value="ZINC PHOSPHODIESTERASE ELAC PROTEIN 2"/>
    <property type="match status" value="1"/>
</dbReference>
<dbReference type="InterPro" id="IPR047151">
    <property type="entry name" value="RNZ2-like"/>
</dbReference>
<comment type="cofactor">
    <cofactor evidence="2">
        <name>Zn(2+)</name>
        <dbReference type="ChEBI" id="CHEBI:29105"/>
    </cofactor>
</comment>
<feature type="compositionally biased region" description="Low complexity" evidence="11">
    <location>
        <begin position="292"/>
        <end position="306"/>
    </location>
</feature>
<feature type="region of interest" description="Disordered" evidence="11">
    <location>
        <begin position="1097"/>
        <end position="1147"/>
    </location>
</feature>
<dbReference type="GO" id="GO:0005739">
    <property type="term" value="C:mitochondrion"/>
    <property type="evidence" value="ECO:0007669"/>
    <property type="project" value="TreeGrafter"/>
</dbReference>
<evidence type="ECO:0000313" key="14">
    <source>
        <dbReference type="EMBL" id="CED84274.1"/>
    </source>
</evidence>
<dbReference type="InterPro" id="IPR027794">
    <property type="entry name" value="tRNase_Z_dom"/>
</dbReference>
<dbReference type="GO" id="GO:0046872">
    <property type="term" value="F:metal ion binding"/>
    <property type="evidence" value="ECO:0007669"/>
    <property type="project" value="UniProtKB-KW"/>
</dbReference>
<keyword evidence="8" id="KW-0255">Endonuclease</keyword>
<feature type="region of interest" description="Disordered" evidence="11">
    <location>
        <begin position="266"/>
        <end position="312"/>
    </location>
</feature>
<feature type="compositionally biased region" description="Basic and acidic residues" evidence="11">
    <location>
        <begin position="358"/>
        <end position="368"/>
    </location>
</feature>
<evidence type="ECO:0000256" key="6">
    <source>
        <dbReference type="ARBA" id="ARBA00022722"/>
    </source>
</evidence>
<dbReference type="Pfam" id="PF12706">
    <property type="entry name" value="Lactamase_B_2"/>
    <property type="match status" value="1"/>
</dbReference>
<feature type="compositionally biased region" description="Basic and acidic residues" evidence="11">
    <location>
        <begin position="1136"/>
        <end position="1147"/>
    </location>
</feature>
<evidence type="ECO:0000259" key="13">
    <source>
        <dbReference type="Pfam" id="PF13691"/>
    </source>
</evidence>
<evidence type="ECO:0000256" key="10">
    <source>
        <dbReference type="ARBA" id="ARBA00022833"/>
    </source>
</evidence>
<dbReference type="InterPro" id="IPR001279">
    <property type="entry name" value="Metallo-B-lactamas"/>
</dbReference>
<dbReference type="SUPFAM" id="SSF56281">
    <property type="entry name" value="Metallo-hydrolase/oxidoreductase"/>
    <property type="match status" value="2"/>
</dbReference>
<evidence type="ECO:0000256" key="11">
    <source>
        <dbReference type="SAM" id="MobiDB-lite"/>
    </source>
</evidence>
<reference evidence="14" key="1">
    <citation type="submission" date="2014-08" db="EMBL/GenBank/DDBJ databases">
        <authorList>
            <person name="Sharma Rahul"/>
            <person name="Thines Marco"/>
        </authorList>
    </citation>
    <scope>NUCLEOTIDE SEQUENCE</scope>
</reference>
<feature type="domain" description="tRNase Z endonuclease" evidence="13">
    <location>
        <begin position="130"/>
        <end position="189"/>
    </location>
</feature>
<feature type="region of interest" description="Disordered" evidence="11">
    <location>
        <begin position="767"/>
        <end position="798"/>
    </location>
</feature>
<organism evidence="14">
    <name type="scientific">Phaffia rhodozyma</name>
    <name type="common">Yeast</name>
    <name type="synonym">Xanthophyllomyces dendrorhous</name>
    <dbReference type="NCBI Taxonomy" id="264483"/>
    <lineage>
        <taxon>Eukaryota</taxon>
        <taxon>Fungi</taxon>
        <taxon>Dikarya</taxon>
        <taxon>Basidiomycota</taxon>
        <taxon>Agaricomycotina</taxon>
        <taxon>Tremellomycetes</taxon>
        <taxon>Cystofilobasidiales</taxon>
        <taxon>Mrakiaceae</taxon>
        <taxon>Phaffia</taxon>
    </lineage>
</organism>
<evidence type="ECO:0000256" key="8">
    <source>
        <dbReference type="ARBA" id="ARBA00022759"/>
    </source>
</evidence>
<feature type="compositionally biased region" description="Polar residues" evidence="11">
    <location>
        <begin position="87"/>
        <end position="120"/>
    </location>
</feature>
<dbReference type="Gene3D" id="3.60.15.10">
    <property type="entry name" value="Ribonuclease Z/Hydroxyacylglutathione hydrolase-like"/>
    <property type="match status" value="2"/>
</dbReference>
<feature type="compositionally biased region" description="Basic and acidic residues" evidence="11">
    <location>
        <begin position="684"/>
        <end position="694"/>
    </location>
</feature>
<name>A0A0F7SU75_PHARH</name>
<accession>A0A0F7SU75</accession>
<evidence type="ECO:0000256" key="5">
    <source>
        <dbReference type="ARBA" id="ARBA00022694"/>
    </source>
</evidence>
<protein>
    <recommendedName>
        <fullName evidence="4">ribonuclease Z</fullName>
        <ecNumber evidence="4">3.1.26.11</ecNumber>
    </recommendedName>
</protein>
<evidence type="ECO:0000259" key="12">
    <source>
        <dbReference type="Pfam" id="PF12706"/>
    </source>
</evidence>
<feature type="region of interest" description="Disordered" evidence="11">
    <location>
        <begin position="86"/>
        <end position="120"/>
    </location>
</feature>
<dbReference type="PANTHER" id="PTHR12553">
    <property type="entry name" value="ZINC PHOSPHODIESTERASE ELAC PROTEIN 2"/>
    <property type="match status" value="1"/>
</dbReference>
<keyword evidence="7" id="KW-0479">Metal-binding</keyword>
<evidence type="ECO:0000256" key="1">
    <source>
        <dbReference type="ARBA" id="ARBA00000402"/>
    </source>
</evidence>
<comment type="similarity">
    <text evidence="3">Belongs to the RNase Z family.</text>
</comment>
<evidence type="ECO:0000256" key="3">
    <source>
        <dbReference type="ARBA" id="ARBA00007823"/>
    </source>
</evidence>
<sequence>MLFPQAIEISVVASIRRPDIFSPPSRPTPRGINPHTLLDELVLGQRSLKSVSSERKQSDKKIKGILRNIDKSTKVQLKPIQVVIDNRPSTVQGRSKSETRSLAATGQISASQKSTHSYPGTSSSMAYNFQTIASLTADSEPSALIQFPSSKYLFNVPEGTQRLTNQLNIGLRNTKVIFVTSLTIDAIGGLPGMLFTVVERGVKDITLVGPRNLTYYVASMRGFFNRPDLKLTVIETSITAPSAHRSPIYQDGLISAYAIPVNVPSKAPSAPPMSPATSDGSDDDAPSPPPLDLSASASGNNTASTSPWSESFKQSLNPDWQHFVPNFAEEFVPSEPYNLSSSTRSKRKRSQSQSSTESKSKEVLSDAPRKHKERWSRLQHLSDPFSPVGLMYTYAVQKNIINRMFPSNTIPGPPAETPLAEGHARKASDPQQFYQKLPPVESHGARVSYVILGPSKRGKFDVNKADALGVPILKRAVLINEGQVEVDGRRVTSDQCLGPDIRSSATLIIDCPSEEYIDGLVDNLFWMRYQSPHPDDGIWPVHVIWHREGTWPENEKYQEWMKKFGPHVHHITGDPSIVGNHLNYYSAATSSAALSLLDPQIYKRQVSASRKKWPALPHNHHPMIPGQTISITPREPPGRISLPSAEAERLNALTPERLEDRVGKENPEFIKEVKQAKEEIWVESIGRDGNKEEENSNSGKGKAVKRGKPGDDVVVSPLGTGSSMPSKYRNVSSTHIHIPGYGGILLDTGEGTLGQLSRLFGDAFVPDEDINTDQTSPPSPAREKLSGNDRPEQKEIEDEDIDLPRIVKVMRELRMIFISHLHADHHLGLARLLRFRTQIYPKPPPLFIVCPDRIQFQLKELQYFEELGLQNVKFIDNRKIALWKESQREHASNSNMAQLEEALGLKKVNTVKVEHAGTNCYGIVITHRDGWKIAYSGDTKPCRDFAIAGHDATLLIHEATICDDEPGEVERIMKARKFAEENGLPSPNEKIWAEVAKSKGHSTFAQAINIGRQMRAQNILLTHFSQRYPKDIKLTMPPSREGASVIEETFHKSQNVGLALDMISIPIGSMWKLSHYNKAISALYADVEVGVEESIQAVEQGESKPSNKKDKKAKKAAARADKGNNAEGGEKKKKQEARQKSAKEIMKEAEVQEVARAASEAVSLVGRENSL</sequence>
<dbReference type="CDD" id="cd07718">
    <property type="entry name" value="RNaseZ_ELAC1_ELAC2-C-term-like_MBL-fold"/>
    <property type="match status" value="1"/>
</dbReference>
<dbReference type="GO" id="GO:1990180">
    <property type="term" value="P:mitochondrial tRNA 3'-end processing"/>
    <property type="evidence" value="ECO:0007669"/>
    <property type="project" value="TreeGrafter"/>
</dbReference>
<dbReference type="GO" id="GO:0042781">
    <property type="term" value="F:3'-tRNA processing endoribonuclease activity"/>
    <property type="evidence" value="ECO:0007669"/>
    <property type="project" value="UniProtKB-EC"/>
</dbReference>
<evidence type="ECO:0000256" key="2">
    <source>
        <dbReference type="ARBA" id="ARBA00001947"/>
    </source>
</evidence>